<keyword evidence="2" id="KW-0812">Transmembrane</keyword>
<organism evidence="3 4">
    <name type="scientific">Wolbachia pipientis</name>
    <dbReference type="NCBI Taxonomy" id="955"/>
    <lineage>
        <taxon>Bacteria</taxon>
        <taxon>Pseudomonadati</taxon>
        <taxon>Pseudomonadota</taxon>
        <taxon>Alphaproteobacteria</taxon>
        <taxon>Rickettsiales</taxon>
        <taxon>Anaplasmataceae</taxon>
        <taxon>Wolbachieae</taxon>
        <taxon>Wolbachia</taxon>
    </lineage>
</organism>
<name>A0A1E7QIR9_WOLPI</name>
<gene>
    <name evidence="3" type="ORF">BIY23_04420</name>
</gene>
<comment type="caution">
    <text evidence="3">The sequence shown here is derived from an EMBL/GenBank/DDBJ whole genome shotgun (WGS) entry which is preliminary data.</text>
</comment>
<proteinExistence type="predicted"/>
<evidence type="ECO:0000313" key="3">
    <source>
        <dbReference type="EMBL" id="OEY86368.1"/>
    </source>
</evidence>
<evidence type="ECO:0000313" key="4">
    <source>
        <dbReference type="Proteomes" id="UP000175679"/>
    </source>
</evidence>
<feature type="region of interest" description="Disordered" evidence="1">
    <location>
        <begin position="122"/>
        <end position="149"/>
    </location>
</feature>
<accession>A0A1E7QIR9</accession>
<feature type="compositionally biased region" description="Basic and acidic residues" evidence="1">
    <location>
        <begin position="122"/>
        <end position="142"/>
    </location>
</feature>
<keyword evidence="2" id="KW-0472">Membrane</keyword>
<keyword evidence="4" id="KW-1185">Reference proteome</keyword>
<dbReference type="EMBL" id="MJMG01000012">
    <property type="protein sequence ID" value="OEY86368.1"/>
    <property type="molecule type" value="Genomic_DNA"/>
</dbReference>
<dbReference type="Proteomes" id="UP000175679">
    <property type="component" value="Unassembled WGS sequence"/>
</dbReference>
<keyword evidence="2" id="KW-1133">Transmembrane helix</keyword>
<dbReference type="AlphaFoldDB" id="A0A1E7QIR9"/>
<evidence type="ECO:0000256" key="1">
    <source>
        <dbReference type="SAM" id="MobiDB-lite"/>
    </source>
</evidence>
<reference evidence="3 4" key="1">
    <citation type="submission" date="2016-09" db="EMBL/GenBank/DDBJ databases">
        <title>Genomic evidence for plant-parasitic nematodes as the earliest Wolbachia hosts.</title>
        <authorList>
            <person name="Brown A.M."/>
            <person name="Wasala S.K."/>
            <person name="Howe D.K."/>
            <person name="Peetz A.B."/>
            <person name="Zasada I.A."/>
            <person name="Denver D.R."/>
        </authorList>
    </citation>
    <scope>NUCLEOTIDE SEQUENCE [LARGE SCALE GENOMIC DNA]</scope>
    <source>
        <strain evidence="4">wPpe</strain>
    </source>
</reference>
<evidence type="ECO:0000256" key="2">
    <source>
        <dbReference type="SAM" id="Phobius"/>
    </source>
</evidence>
<feature type="transmembrane region" description="Helical" evidence="2">
    <location>
        <begin position="53"/>
        <end position="86"/>
    </location>
</feature>
<sequence>MGLMSVWLNKILVTVFLVTFAFVPHVAQASQEGRGVIIEILVSMKNNIKDMNPTVMLCALIALILFIVMFRSFIVLMVVLCMLFILFDSPQEIIDCVREKINSVMNSIDLRKTVITDIIDQGGKEGTKKEGTKQEEIKEKMVKSNNTPK</sequence>
<protein>
    <submittedName>
        <fullName evidence="3">Uncharacterized protein</fullName>
    </submittedName>
</protein>